<dbReference type="STRING" id="574650.SAMN04487966_1226"/>
<keyword evidence="4" id="KW-1185">Reference proteome</keyword>
<dbReference type="Pfam" id="PF01730">
    <property type="entry name" value="UreF"/>
    <property type="match status" value="1"/>
</dbReference>
<evidence type="ECO:0000256" key="2">
    <source>
        <dbReference type="ARBA" id="ARBA00023186"/>
    </source>
</evidence>
<accession>A0A1I7MTA9</accession>
<dbReference type="RefSeq" id="WP_091699722.1">
    <property type="nucleotide sequence ID" value="NZ_FPCG01000022.1"/>
</dbReference>
<dbReference type="PANTHER" id="PTHR33620:SF1">
    <property type="entry name" value="UREASE ACCESSORY PROTEIN F"/>
    <property type="match status" value="1"/>
</dbReference>
<evidence type="ECO:0000256" key="1">
    <source>
        <dbReference type="ARBA" id="ARBA00022988"/>
    </source>
</evidence>
<evidence type="ECO:0000313" key="4">
    <source>
        <dbReference type="Proteomes" id="UP000198881"/>
    </source>
</evidence>
<reference evidence="3 4" key="1">
    <citation type="submission" date="2016-10" db="EMBL/GenBank/DDBJ databases">
        <authorList>
            <person name="de Groot N.N."/>
        </authorList>
    </citation>
    <scope>NUCLEOTIDE SEQUENCE [LARGE SCALE GENOMIC DNA]</scope>
    <source>
        <strain evidence="3 4">CGMCC 1.7054</strain>
    </source>
</reference>
<organism evidence="3 4">
    <name type="scientific">Micrococcus terreus</name>
    <dbReference type="NCBI Taxonomy" id="574650"/>
    <lineage>
        <taxon>Bacteria</taxon>
        <taxon>Bacillati</taxon>
        <taxon>Actinomycetota</taxon>
        <taxon>Actinomycetes</taxon>
        <taxon>Micrococcales</taxon>
        <taxon>Micrococcaceae</taxon>
        <taxon>Micrococcus</taxon>
    </lineage>
</organism>
<dbReference type="AlphaFoldDB" id="A0A1I7MTA9"/>
<keyword evidence="2" id="KW-0143">Chaperone</keyword>
<gene>
    <name evidence="3" type="ORF">SAMN04487966_1226</name>
</gene>
<keyword evidence="1" id="KW-0996">Nickel insertion</keyword>
<dbReference type="OrthoDB" id="3382047at2"/>
<dbReference type="InterPro" id="IPR002639">
    <property type="entry name" value="UreF"/>
</dbReference>
<dbReference type="EMBL" id="FPCG01000022">
    <property type="protein sequence ID" value="SFV25154.1"/>
    <property type="molecule type" value="Genomic_DNA"/>
</dbReference>
<protein>
    <submittedName>
        <fullName evidence="3">Urease accessory protein</fullName>
    </submittedName>
</protein>
<dbReference type="Proteomes" id="UP000198881">
    <property type="component" value="Unassembled WGS sequence"/>
</dbReference>
<dbReference type="InterPro" id="IPR038277">
    <property type="entry name" value="UreF_sf"/>
</dbReference>
<sequence>MTLRLPDSGTLALLLADSRLPSGGHVTSNGLESALRAGMPPACAREYMLTRMETMVPVEAGTAVVARHALAAGGDADSGAALAAVDSEWAARTPSAAQRDIARALGAGLARLARTLWPRSPIARIGAPLSRATVIGAIAATTGMRAGDLVRVVAYDDAQAVAAALLKLEPLDPAIPVGWVLDACAHLEPRVDALAALTRPHAIPASGAPQIEMWAEAHPTLPRRLFRA</sequence>
<evidence type="ECO:0000313" key="3">
    <source>
        <dbReference type="EMBL" id="SFV25154.1"/>
    </source>
</evidence>
<dbReference type="PANTHER" id="PTHR33620">
    <property type="entry name" value="UREASE ACCESSORY PROTEIN F"/>
    <property type="match status" value="1"/>
</dbReference>
<name>A0A1I7MTA9_9MICC</name>
<dbReference type="GO" id="GO:0016151">
    <property type="term" value="F:nickel cation binding"/>
    <property type="evidence" value="ECO:0007669"/>
    <property type="project" value="InterPro"/>
</dbReference>
<proteinExistence type="predicted"/>
<dbReference type="Gene3D" id="1.10.4190.10">
    <property type="entry name" value="Urease accessory protein UreF"/>
    <property type="match status" value="1"/>
</dbReference>